<feature type="compositionally biased region" description="Basic and acidic residues" evidence="1">
    <location>
        <begin position="62"/>
        <end position="83"/>
    </location>
</feature>
<keyword evidence="3" id="KW-1185">Reference proteome</keyword>
<gene>
    <name evidence="2" type="ORF">B7463_g11876</name>
</gene>
<protein>
    <recommendedName>
        <fullName evidence="4">Ribosome biogenesis protein ALB1</fullName>
    </recommendedName>
</protein>
<dbReference type="OMA" id="QRKNAIN"/>
<reference evidence="2 3" key="1">
    <citation type="submission" date="2018-05" db="EMBL/GenBank/DDBJ databases">
        <title>Draft genome sequence of Scytalidium lignicola DSM 105466, a ubiquitous saprotrophic fungus.</title>
        <authorList>
            <person name="Buettner E."/>
            <person name="Gebauer A.M."/>
            <person name="Hofrichter M."/>
            <person name="Liers C."/>
            <person name="Kellner H."/>
        </authorList>
    </citation>
    <scope>NUCLEOTIDE SEQUENCE [LARGE SCALE GENOMIC DNA]</scope>
    <source>
        <strain evidence="2 3">DSM 105466</strain>
    </source>
</reference>
<feature type="region of interest" description="Disordered" evidence="1">
    <location>
        <begin position="1"/>
        <end position="125"/>
    </location>
</feature>
<proteinExistence type="predicted"/>
<dbReference type="EMBL" id="NCSJ02000444">
    <property type="protein sequence ID" value="RFU24460.1"/>
    <property type="molecule type" value="Genomic_DNA"/>
</dbReference>
<comment type="caution">
    <text evidence="2">The sequence shown here is derived from an EMBL/GenBank/DDBJ whole genome shotgun (WGS) entry which is preliminary data.</text>
</comment>
<feature type="compositionally biased region" description="Polar residues" evidence="1">
    <location>
        <begin position="1"/>
        <end position="11"/>
    </location>
</feature>
<feature type="compositionally biased region" description="Low complexity" evidence="1">
    <location>
        <begin position="91"/>
        <end position="100"/>
    </location>
</feature>
<dbReference type="Proteomes" id="UP000258309">
    <property type="component" value="Unassembled WGS sequence"/>
</dbReference>
<evidence type="ECO:0000313" key="2">
    <source>
        <dbReference type="EMBL" id="RFU24460.1"/>
    </source>
</evidence>
<feature type="non-terminal residue" evidence="2">
    <location>
        <position position="125"/>
    </location>
</feature>
<organism evidence="2 3">
    <name type="scientific">Scytalidium lignicola</name>
    <name type="common">Hyphomycete</name>
    <dbReference type="NCBI Taxonomy" id="5539"/>
    <lineage>
        <taxon>Eukaryota</taxon>
        <taxon>Fungi</taxon>
        <taxon>Dikarya</taxon>
        <taxon>Ascomycota</taxon>
        <taxon>Pezizomycotina</taxon>
        <taxon>Leotiomycetes</taxon>
        <taxon>Leotiomycetes incertae sedis</taxon>
        <taxon>Scytalidium</taxon>
    </lineage>
</organism>
<evidence type="ECO:0008006" key="4">
    <source>
        <dbReference type="Google" id="ProtNLM"/>
    </source>
</evidence>
<name>A0A3E2GTP7_SCYLI</name>
<evidence type="ECO:0000313" key="3">
    <source>
        <dbReference type="Proteomes" id="UP000258309"/>
    </source>
</evidence>
<evidence type="ECO:0000256" key="1">
    <source>
        <dbReference type="SAM" id="MobiDB-lite"/>
    </source>
</evidence>
<dbReference type="AlphaFoldDB" id="A0A3E2GTP7"/>
<accession>A0A3E2GTP7</accession>
<dbReference type="OrthoDB" id="5422107at2759"/>
<sequence length="125" mass="13954">MPSRSNPNVPNKQRRVANRSKVQKKRAVSKISKHPRGTSQSTVLYPTSGPLAPLSGKKARKVEKARNHARQRALEKEMLERGEVQMTDALKTTTTTPTGSKQKKQQQVEMEGKTEGEMMDVDDIA</sequence>
<feature type="compositionally biased region" description="Basic residues" evidence="1">
    <location>
        <begin position="12"/>
        <end position="36"/>
    </location>
</feature>
<feature type="non-terminal residue" evidence="2">
    <location>
        <position position="1"/>
    </location>
</feature>